<evidence type="ECO:0000256" key="2">
    <source>
        <dbReference type="ARBA" id="ARBA00022475"/>
    </source>
</evidence>
<evidence type="ECO:0000256" key="7">
    <source>
        <dbReference type="ARBA" id="ARBA00023315"/>
    </source>
</evidence>
<gene>
    <name evidence="8 10" type="primary">lnt</name>
    <name evidence="10" type="ORF">F8O03_08155</name>
</gene>
<keyword evidence="7 8" id="KW-0012">Acyltransferase</keyword>
<evidence type="ECO:0000256" key="5">
    <source>
        <dbReference type="ARBA" id="ARBA00022989"/>
    </source>
</evidence>
<dbReference type="AlphaFoldDB" id="A0A7J5B2Z4"/>
<feature type="transmembrane region" description="Helical" evidence="8">
    <location>
        <begin position="27"/>
        <end position="43"/>
    </location>
</feature>
<organism evidence="10 11">
    <name type="scientific">Pseudoclavibacter terrae</name>
    <dbReference type="NCBI Taxonomy" id="1530195"/>
    <lineage>
        <taxon>Bacteria</taxon>
        <taxon>Bacillati</taxon>
        <taxon>Actinomycetota</taxon>
        <taxon>Actinomycetes</taxon>
        <taxon>Micrococcales</taxon>
        <taxon>Microbacteriaceae</taxon>
        <taxon>Pseudoclavibacter</taxon>
    </lineage>
</organism>
<dbReference type="HAMAP" id="MF_01148">
    <property type="entry name" value="Lnt"/>
    <property type="match status" value="1"/>
</dbReference>
<dbReference type="InterPro" id="IPR036526">
    <property type="entry name" value="C-N_Hydrolase_sf"/>
</dbReference>
<dbReference type="Pfam" id="PF20154">
    <property type="entry name" value="LNT_N"/>
    <property type="match status" value="1"/>
</dbReference>
<evidence type="ECO:0000313" key="10">
    <source>
        <dbReference type="EMBL" id="KAB1638359.1"/>
    </source>
</evidence>
<dbReference type="GO" id="GO:0005886">
    <property type="term" value="C:plasma membrane"/>
    <property type="evidence" value="ECO:0007669"/>
    <property type="project" value="UniProtKB-SubCell"/>
</dbReference>
<feature type="domain" description="CN hydrolase" evidence="9">
    <location>
        <begin position="219"/>
        <end position="467"/>
    </location>
</feature>
<accession>A0A7J5B2Z4</accession>
<comment type="pathway">
    <text evidence="8">Protein modification; lipoprotein biosynthesis (N-acyl transfer).</text>
</comment>
<name>A0A7J5B2Z4_9MICO</name>
<evidence type="ECO:0000256" key="1">
    <source>
        <dbReference type="ARBA" id="ARBA00004651"/>
    </source>
</evidence>
<dbReference type="InterPro" id="IPR045378">
    <property type="entry name" value="LNT_N"/>
</dbReference>
<dbReference type="Gene3D" id="3.60.110.10">
    <property type="entry name" value="Carbon-nitrogen hydrolase"/>
    <property type="match status" value="1"/>
</dbReference>
<dbReference type="PANTHER" id="PTHR38686">
    <property type="entry name" value="APOLIPOPROTEIN N-ACYLTRANSFERASE"/>
    <property type="match status" value="1"/>
</dbReference>
<keyword evidence="10" id="KW-0449">Lipoprotein</keyword>
<evidence type="ECO:0000256" key="8">
    <source>
        <dbReference type="HAMAP-Rule" id="MF_01148"/>
    </source>
</evidence>
<comment type="function">
    <text evidence="8">Catalyzes the phospholipid dependent N-acylation of the N-terminal cysteine of apolipoprotein, the last step in lipoprotein maturation.</text>
</comment>
<evidence type="ECO:0000259" key="9">
    <source>
        <dbReference type="PROSITE" id="PS50263"/>
    </source>
</evidence>
<keyword evidence="4 8" id="KW-0812">Transmembrane</keyword>
<keyword evidence="2 8" id="KW-1003">Cell membrane</keyword>
<feature type="transmembrane region" description="Helical" evidence="8">
    <location>
        <begin position="157"/>
        <end position="178"/>
    </location>
</feature>
<comment type="catalytic activity">
    <reaction evidence="8">
        <text>N-terminal S-1,2-diacyl-sn-glyceryl-L-cysteinyl-[lipoprotein] + a glycerophospholipid = N-acyl-S-1,2-diacyl-sn-glyceryl-L-cysteinyl-[lipoprotein] + a 2-acyl-sn-glycero-3-phospholipid + H(+)</text>
        <dbReference type="Rhea" id="RHEA:48228"/>
        <dbReference type="Rhea" id="RHEA-COMP:14681"/>
        <dbReference type="Rhea" id="RHEA-COMP:14684"/>
        <dbReference type="ChEBI" id="CHEBI:15378"/>
        <dbReference type="ChEBI" id="CHEBI:136912"/>
        <dbReference type="ChEBI" id="CHEBI:140656"/>
        <dbReference type="ChEBI" id="CHEBI:140657"/>
        <dbReference type="ChEBI" id="CHEBI:140660"/>
        <dbReference type="EC" id="2.3.1.269"/>
    </reaction>
</comment>
<comment type="caution">
    <text evidence="10">The sequence shown here is derived from an EMBL/GenBank/DDBJ whole genome shotgun (WGS) entry which is preliminary data.</text>
</comment>
<comment type="similarity">
    <text evidence="8">Belongs to the CN hydrolase family. Apolipoprotein N-acyltransferase subfamily.</text>
</comment>
<sequence>MRSFWLSLLAAVAGGLLLRAAFPGPALWPLAFVGTGLVLCSLMHRSAGGAFLVGLASGLSYYFPLIAWASLFLGPVPWSALSILSSLFWAGGAVLIALTYRRVTARWESGAKRLVFVPAAVAGLWTLREGIYSAWPYGGFAWGRVAQSQSASPFAELVSWLGLSGMGFVMVFLVALVLELGRSRARPLSWATAAAAVLVVAAVPLFPTSTIGSTRIAAVQGDTPEAAYFVEGDPGEVFLGHVDATRTIPDDADVDVILWPEGSIDLNPEASPGVRRTLDQLSATYGAPIVANTVTVEPGETQAEDRFFNSQFVWDAEGGWGDQYDKKHPIPFGEYVPDRDFWYSLAPDLIGMIGRGYSPGERDSILEIGDIRAGTYICYDIVDDVLIRDAVLGGATVLFAPSNNADFGKTDEPAQQLAFARLRSMETGRSLVQASTVGMSAIYSPEGRTLAELPWYEPGVMIVDVPLADGMTPAVLFGRGVEITLGVLGLGLLVGAGSSKAQRMRDSATRIPLR</sequence>
<dbReference type="GO" id="GO:0016410">
    <property type="term" value="F:N-acyltransferase activity"/>
    <property type="evidence" value="ECO:0007669"/>
    <property type="project" value="UniProtKB-UniRule"/>
</dbReference>
<dbReference type="RefSeq" id="WP_151423422.1">
    <property type="nucleotide sequence ID" value="NZ_WBJX01000002.1"/>
</dbReference>
<dbReference type="Pfam" id="PF00795">
    <property type="entry name" value="CN_hydrolase"/>
    <property type="match status" value="1"/>
</dbReference>
<evidence type="ECO:0000256" key="4">
    <source>
        <dbReference type="ARBA" id="ARBA00022692"/>
    </source>
</evidence>
<dbReference type="CDD" id="cd07571">
    <property type="entry name" value="ALP_N-acyl_transferase"/>
    <property type="match status" value="1"/>
</dbReference>
<dbReference type="PANTHER" id="PTHR38686:SF1">
    <property type="entry name" value="APOLIPOPROTEIN N-ACYLTRANSFERASE"/>
    <property type="match status" value="1"/>
</dbReference>
<evidence type="ECO:0000313" key="11">
    <source>
        <dbReference type="Proteomes" id="UP000490386"/>
    </source>
</evidence>
<dbReference type="NCBIfam" id="TIGR00546">
    <property type="entry name" value="lnt"/>
    <property type="match status" value="1"/>
</dbReference>
<dbReference type="EC" id="2.3.1.269" evidence="8"/>
<dbReference type="OrthoDB" id="9804277at2"/>
<keyword evidence="3 8" id="KW-0808">Transferase</keyword>
<comment type="subcellular location">
    <subcellularLocation>
        <location evidence="1 8">Cell membrane</location>
        <topology evidence="1 8">Multi-pass membrane protein</topology>
    </subcellularLocation>
</comment>
<dbReference type="InterPro" id="IPR003010">
    <property type="entry name" value="C-N_Hydrolase"/>
</dbReference>
<keyword evidence="5 8" id="KW-1133">Transmembrane helix</keyword>
<feature type="transmembrane region" description="Helical" evidence="8">
    <location>
        <begin position="50"/>
        <end position="72"/>
    </location>
</feature>
<feature type="transmembrane region" description="Helical" evidence="8">
    <location>
        <begin position="78"/>
        <end position="98"/>
    </location>
</feature>
<dbReference type="Proteomes" id="UP000490386">
    <property type="component" value="Unassembled WGS sequence"/>
</dbReference>
<reference evidence="10 11" key="1">
    <citation type="submission" date="2019-09" db="EMBL/GenBank/DDBJ databases">
        <title>Phylogeny of genus Pseudoclavibacter and closely related genus.</title>
        <authorList>
            <person name="Li Y."/>
        </authorList>
    </citation>
    <scope>NUCLEOTIDE SEQUENCE [LARGE SCALE GENOMIC DNA]</scope>
    <source>
        <strain evidence="10 11">THG-MD12</strain>
    </source>
</reference>
<dbReference type="PROSITE" id="PS50263">
    <property type="entry name" value="CN_HYDROLASE"/>
    <property type="match status" value="1"/>
</dbReference>
<dbReference type="SUPFAM" id="SSF56317">
    <property type="entry name" value="Carbon-nitrogen hydrolase"/>
    <property type="match status" value="1"/>
</dbReference>
<protein>
    <recommendedName>
        <fullName evidence="8">Apolipoprotein N-acyltransferase</fullName>
        <shortName evidence="8">ALP N-acyltransferase</shortName>
        <ecNumber evidence="8">2.3.1.269</ecNumber>
    </recommendedName>
</protein>
<dbReference type="EMBL" id="WBJX01000002">
    <property type="protein sequence ID" value="KAB1638359.1"/>
    <property type="molecule type" value="Genomic_DNA"/>
</dbReference>
<feature type="transmembrane region" description="Helical" evidence="8">
    <location>
        <begin position="110"/>
        <end position="127"/>
    </location>
</feature>
<keyword evidence="11" id="KW-1185">Reference proteome</keyword>
<dbReference type="InterPro" id="IPR004563">
    <property type="entry name" value="Apolipo_AcylTrfase"/>
</dbReference>
<dbReference type="GO" id="GO:0042158">
    <property type="term" value="P:lipoprotein biosynthetic process"/>
    <property type="evidence" value="ECO:0007669"/>
    <property type="project" value="UniProtKB-UniRule"/>
</dbReference>
<evidence type="ECO:0000256" key="6">
    <source>
        <dbReference type="ARBA" id="ARBA00023136"/>
    </source>
</evidence>
<evidence type="ECO:0000256" key="3">
    <source>
        <dbReference type="ARBA" id="ARBA00022679"/>
    </source>
</evidence>
<proteinExistence type="inferred from homology"/>
<keyword evidence="6 8" id="KW-0472">Membrane</keyword>
<dbReference type="UniPathway" id="UPA00666"/>
<feature type="transmembrane region" description="Helical" evidence="8">
    <location>
        <begin position="190"/>
        <end position="207"/>
    </location>
</feature>